<reference evidence="1" key="1">
    <citation type="journal article" date="2015" name="Nature">
        <title>Complex archaea that bridge the gap between prokaryotes and eukaryotes.</title>
        <authorList>
            <person name="Spang A."/>
            <person name="Saw J.H."/>
            <person name="Jorgensen S.L."/>
            <person name="Zaremba-Niedzwiedzka K."/>
            <person name="Martijn J."/>
            <person name="Lind A.E."/>
            <person name="van Eijk R."/>
            <person name="Schleper C."/>
            <person name="Guy L."/>
            <person name="Ettema T.J."/>
        </authorList>
    </citation>
    <scope>NUCLEOTIDE SEQUENCE</scope>
</reference>
<evidence type="ECO:0000313" key="1">
    <source>
        <dbReference type="EMBL" id="KKL53911.1"/>
    </source>
</evidence>
<sequence>MAKNKQKRYISVSLGAQNNENRIRVY</sequence>
<comment type="caution">
    <text evidence="1">The sequence shown here is derived from an EMBL/GenBank/DDBJ whole genome shotgun (WGS) entry which is preliminary data.</text>
</comment>
<name>A0A0F9DJA7_9ZZZZ</name>
<protein>
    <submittedName>
        <fullName evidence="1">Uncharacterized protein</fullName>
    </submittedName>
</protein>
<feature type="non-terminal residue" evidence="1">
    <location>
        <position position="26"/>
    </location>
</feature>
<organism evidence="1">
    <name type="scientific">marine sediment metagenome</name>
    <dbReference type="NCBI Taxonomy" id="412755"/>
    <lineage>
        <taxon>unclassified sequences</taxon>
        <taxon>metagenomes</taxon>
        <taxon>ecological metagenomes</taxon>
    </lineage>
</organism>
<proteinExistence type="predicted"/>
<accession>A0A0F9DJA7</accession>
<gene>
    <name evidence="1" type="ORF">LCGC14_2270650</name>
</gene>
<dbReference type="AlphaFoldDB" id="A0A0F9DJA7"/>
<dbReference type="EMBL" id="LAZR01031384">
    <property type="protein sequence ID" value="KKL53911.1"/>
    <property type="molecule type" value="Genomic_DNA"/>
</dbReference>